<dbReference type="AlphaFoldDB" id="A0AAD7BLZ4"/>
<proteinExistence type="predicted"/>
<protein>
    <recommendedName>
        <fullName evidence="3">DUF659 domain-containing protein</fullName>
    </recommendedName>
</protein>
<gene>
    <name evidence="1" type="ORF">B0H17DRAFT_1151269</name>
</gene>
<comment type="caution">
    <text evidence="1">The sequence shown here is derived from an EMBL/GenBank/DDBJ whole genome shotgun (WGS) entry which is preliminary data.</text>
</comment>
<name>A0AAD7BLZ4_MYCRO</name>
<dbReference type="EMBL" id="JARKIE010000610">
    <property type="protein sequence ID" value="KAJ7625146.1"/>
    <property type="molecule type" value="Genomic_DNA"/>
</dbReference>
<evidence type="ECO:0000313" key="2">
    <source>
        <dbReference type="Proteomes" id="UP001221757"/>
    </source>
</evidence>
<evidence type="ECO:0000313" key="1">
    <source>
        <dbReference type="EMBL" id="KAJ7625146.1"/>
    </source>
</evidence>
<dbReference type="Proteomes" id="UP001221757">
    <property type="component" value="Unassembled WGS sequence"/>
</dbReference>
<evidence type="ECO:0008006" key="3">
    <source>
        <dbReference type="Google" id="ProtNLM"/>
    </source>
</evidence>
<keyword evidence="2" id="KW-1185">Reference proteome</keyword>
<sequence>MDEDGIPDPKRLRQGFFQVSAGRNQPFTIAEVDEIRAQALRATVSARIPFHARENRELKKLFGLLWTAAPDIMPSRKVIAGRLLNEATEMVEVDVKHGLQGRQIGLCSDGWKARKKMDVKALCANSEYKTYTLELVDAPALSKDGPMLCKQFGEMIDRVQKKYRCYVIFFGTDADGGSKQGHTDLGIERPWLFVPSCWAHQVCRLNNI</sequence>
<accession>A0AAD7BLZ4</accession>
<reference evidence="1" key="1">
    <citation type="submission" date="2023-03" db="EMBL/GenBank/DDBJ databases">
        <title>Massive genome expansion in bonnet fungi (Mycena s.s.) driven by repeated elements and novel gene families across ecological guilds.</title>
        <authorList>
            <consortium name="Lawrence Berkeley National Laboratory"/>
            <person name="Harder C.B."/>
            <person name="Miyauchi S."/>
            <person name="Viragh M."/>
            <person name="Kuo A."/>
            <person name="Thoen E."/>
            <person name="Andreopoulos B."/>
            <person name="Lu D."/>
            <person name="Skrede I."/>
            <person name="Drula E."/>
            <person name="Henrissat B."/>
            <person name="Morin E."/>
            <person name="Kohler A."/>
            <person name="Barry K."/>
            <person name="LaButti K."/>
            <person name="Morin E."/>
            <person name="Salamov A."/>
            <person name="Lipzen A."/>
            <person name="Mereny Z."/>
            <person name="Hegedus B."/>
            <person name="Baldrian P."/>
            <person name="Stursova M."/>
            <person name="Weitz H."/>
            <person name="Taylor A."/>
            <person name="Grigoriev I.V."/>
            <person name="Nagy L.G."/>
            <person name="Martin F."/>
            <person name="Kauserud H."/>
        </authorList>
    </citation>
    <scope>NUCLEOTIDE SEQUENCE</scope>
    <source>
        <strain evidence="1">CBHHK067</strain>
    </source>
</reference>
<organism evidence="1 2">
    <name type="scientific">Mycena rosella</name>
    <name type="common">Pink bonnet</name>
    <name type="synonym">Agaricus rosellus</name>
    <dbReference type="NCBI Taxonomy" id="1033263"/>
    <lineage>
        <taxon>Eukaryota</taxon>
        <taxon>Fungi</taxon>
        <taxon>Dikarya</taxon>
        <taxon>Basidiomycota</taxon>
        <taxon>Agaricomycotina</taxon>
        <taxon>Agaricomycetes</taxon>
        <taxon>Agaricomycetidae</taxon>
        <taxon>Agaricales</taxon>
        <taxon>Marasmiineae</taxon>
        <taxon>Mycenaceae</taxon>
        <taxon>Mycena</taxon>
    </lineage>
</organism>